<reference evidence="3" key="1">
    <citation type="submission" date="2021-06" db="EMBL/GenBank/DDBJ databases">
        <authorList>
            <person name="Kallberg Y."/>
            <person name="Tangrot J."/>
            <person name="Rosling A."/>
        </authorList>
    </citation>
    <scope>NUCLEOTIDE SEQUENCE</scope>
    <source>
        <strain evidence="3">UK204</strain>
    </source>
</reference>
<protein>
    <submittedName>
        <fullName evidence="3">9516_t:CDS:1</fullName>
    </submittedName>
</protein>
<dbReference type="Gene3D" id="3.30.710.10">
    <property type="entry name" value="Potassium Channel Kv1.1, Chain A"/>
    <property type="match status" value="1"/>
</dbReference>
<proteinExistence type="predicted"/>
<evidence type="ECO:0000259" key="1">
    <source>
        <dbReference type="PROSITE" id="PS50097"/>
    </source>
</evidence>
<dbReference type="SMART" id="SM00225">
    <property type="entry name" value="BTB"/>
    <property type="match status" value="1"/>
</dbReference>
<evidence type="ECO:0000313" key="3">
    <source>
        <dbReference type="EMBL" id="CAG8529003.1"/>
    </source>
</evidence>
<dbReference type="OrthoDB" id="2339161at2759"/>
<evidence type="ECO:0000259" key="2">
    <source>
        <dbReference type="PROSITE" id="PS51886"/>
    </source>
</evidence>
<gene>
    <name evidence="3" type="ORF">FCALED_LOCUS5082</name>
</gene>
<evidence type="ECO:0000313" key="4">
    <source>
        <dbReference type="Proteomes" id="UP000789570"/>
    </source>
</evidence>
<dbReference type="PROSITE" id="PS50097">
    <property type="entry name" value="BTB"/>
    <property type="match status" value="1"/>
</dbReference>
<name>A0A9N9AG90_9GLOM</name>
<dbReference type="InterPro" id="IPR052407">
    <property type="entry name" value="BTB_POZ_domain_cont_9"/>
</dbReference>
<dbReference type="InterPro" id="IPR006571">
    <property type="entry name" value="TLDc_dom"/>
</dbReference>
<dbReference type="EMBL" id="CAJVPQ010001046">
    <property type="protein sequence ID" value="CAG8529003.1"/>
    <property type="molecule type" value="Genomic_DNA"/>
</dbReference>
<dbReference type="AlphaFoldDB" id="A0A9N9AG90"/>
<feature type="domain" description="TLDc" evidence="2">
    <location>
        <begin position="206"/>
        <end position="373"/>
    </location>
</feature>
<dbReference type="PROSITE" id="PS51886">
    <property type="entry name" value="TLDC"/>
    <property type="match status" value="1"/>
</dbReference>
<dbReference type="Proteomes" id="UP000789570">
    <property type="component" value="Unassembled WGS sequence"/>
</dbReference>
<dbReference type="GO" id="GO:0005737">
    <property type="term" value="C:cytoplasm"/>
    <property type="evidence" value="ECO:0007669"/>
    <property type="project" value="TreeGrafter"/>
</dbReference>
<dbReference type="PANTHER" id="PTHR46306:SF1">
    <property type="entry name" value="BTB_POZ DOMAIN-CONTAINING PROTEIN 9"/>
    <property type="match status" value="1"/>
</dbReference>
<dbReference type="Pfam" id="PF07534">
    <property type="entry name" value="TLD"/>
    <property type="match status" value="1"/>
</dbReference>
<dbReference type="PANTHER" id="PTHR46306">
    <property type="entry name" value="BTB/POZ DOMAIN-CONTAINING PROTEIN 9"/>
    <property type="match status" value="1"/>
</dbReference>
<feature type="non-terminal residue" evidence="3">
    <location>
        <position position="408"/>
    </location>
</feature>
<dbReference type="Pfam" id="PF00651">
    <property type="entry name" value="BTB"/>
    <property type="match status" value="1"/>
</dbReference>
<dbReference type="InterPro" id="IPR000210">
    <property type="entry name" value="BTB/POZ_dom"/>
</dbReference>
<accession>A0A9N9AG90</accession>
<feature type="domain" description="BTB" evidence="1">
    <location>
        <begin position="24"/>
        <end position="99"/>
    </location>
</feature>
<dbReference type="InterPro" id="IPR011333">
    <property type="entry name" value="SKP1/BTB/POZ_sf"/>
</dbReference>
<keyword evidence="4" id="KW-1185">Reference proteome</keyword>
<dbReference type="SUPFAM" id="SSF54695">
    <property type="entry name" value="POZ domain"/>
    <property type="match status" value="1"/>
</dbReference>
<organism evidence="3 4">
    <name type="scientific">Funneliformis caledonium</name>
    <dbReference type="NCBI Taxonomy" id="1117310"/>
    <lineage>
        <taxon>Eukaryota</taxon>
        <taxon>Fungi</taxon>
        <taxon>Fungi incertae sedis</taxon>
        <taxon>Mucoromycota</taxon>
        <taxon>Glomeromycotina</taxon>
        <taxon>Glomeromycetes</taxon>
        <taxon>Glomerales</taxon>
        <taxon>Glomeraceae</taxon>
        <taxon>Funneliformis</taxon>
    </lineage>
</organism>
<sequence>MTEADLTSFLLQDIESLYENNEDSNVTIKVNQESFKAHSLILKSRSQYFRKSINEYLQRRNSLFNRGGDCINLEVTDISPRAFRVCLKYIYTGKFSLDDYNNEFIFSLTIAADELGLLCMVDELEKFYLMRNLAPPSNENPRKLRRDPTTLKRNSSIFKPKYRRGEPASEVKPEALDEVSVRPLTQDRSPSPFPRFRLPDIKFNSKLIDNTQLKRISRWIDGDDQGGVENSNLNNNFTLLARGSRDGMDLKTFASLCNDKGPTLVLAKVDKTNIIIGGYNPEPWKSTNKWIVTDESFIFSFKSYQSREGIDDIILSRVKDTYAAIFDGDSHYGIGFGTDLRIFSGEYVHEHYIKRILDQSVFEIENYEVFKSAYRHRLLHKRERINLMKKTRLLGDQKSPYPKTWGAQ</sequence>
<comment type="caution">
    <text evidence="3">The sequence shown here is derived from an EMBL/GenBank/DDBJ whole genome shotgun (WGS) entry which is preliminary data.</text>
</comment>